<dbReference type="GeneID" id="4706867"/>
<dbReference type="OrthoDB" id="5275938at2759"/>
<dbReference type="AlphaFoldDB" id="A1CBZ8"/>
<dbReference type="VEuPathDB" id="FungiDB:ACLA_017130"/>
<evidence type="ECO:0000313" key="3">
    <source>
        <dbReference type="Proteomes" id="UP000006701"/>
    </source>
</evidence>
<organism evidence="2 3">
    <name type="scientific">Aspergillus clavatus (strain ATCC 1007 / CBS 513.65 / DSM 816 / NCTC 3887 / NRRL 1 / QM 1276 / 107)</name>
    <dbReference type="NCBI Taxonomy" id="344612"/>
    <lineage>
        <taxon>Eukaryota</taxon>
        <taxon>Fungi</taxon>
        <taxon>Dikarya</taxon>
        <taxon>Ascomycota</taxon>
        <taxon>Pezizomycotina</taxon>
        <taxon>Eurotiomycetes</taxon>
        <taxon>Eurotiomycetidae</taxon>
        <taxon>Eurotiales</taxon>
        <taxon>Aspergillaceae</taxon>
        <taxon>Aspergillus</taxon>
        <taxon>Aspergillus subgen. Fumigati</taxon>
    </lineage>
</organism>
<dbReference type="STRING" id="344612.A1CBZ8"/>
<feature type="compositionally biased region" description="Low complexity" evidence="1">
    <location>
        <begin position="32"/>
        <end position="41"/>
    </location>
</feature>
<evidence type="ECO:0000256" key="1">
    <source>
        <dbReference type="SAM" id="MobiDB-lite"/>
    </source>
</evidence>
<feature type="region of interest" description="Disordered" evidence="1">
    <location>
        <begin position="29"/>
        <end position="51"/>
    </location>
</feature>
<dbReference type="Proteomes" id="UP000006701">
    <property type="component" value="Unassembled WGS sequence"/>
</dbReference>
<sequence>MDQRTYELDPKGDVVFLLYDVPHSLLHSLDETPSTSTSTSPAQSIPADNEDTPTLLRIRASSKHLTLACPQIERSLSNGFSEAKQLRATGHVEVDIDNWDAAAFLCLMMIIHGRTRAVPRRVSIDELVEMAVLVDYYECYEAVEVFTEMWMEALKRKPMAGVEDAEKWLFVAWVFQQQEMFANAGVYLQKRLRGRFDTSLPVPRRVRDAVDNARETAIESILDLLHNRLAGLQSDEVQCSYDCDCALLGALTKHMHRLGLLPRPPSPFPGLGLEQLARDCPNVPLPRWYERASGVHHSCLVTLGFNQSLQQTPSYRGKFDLADLTQVRNK</sequence>
<name>A1CBZ8_ASPCL</name>
<protein>
    <recommendedName>
        <fullName evidence="4">BTB domain-containing protein</fullName>
    </recommendedName>
</protein>
<dbReference type="OMA" id="PAWICIC"/>
<keyword evidence="3" id="KW-1185">Reference proteome</keyword>
<dbReference type="RefSeq" id="XP_001274692.1">
    <property type="nucleotide sequence ID" value="XM_001274691.1"/>
</dbReference>
<accession>A1CBZ8</accession>
<evidence type="ECO:0008006" key="4">
    <source>
        <dbReference type="Google" id="ProtNLM"/>
    </source>
</evidence>
<evidence type="ECO:0000313" key="2">
    <source>
        <dbReference type="EMBL" id="EAW13266.1"/>
    </source>
</evidence>
<reference evidence="2 3" key="1">
    <citation type="journal article" date="2008" name="PLoS Genet.">
        <title>Genomic islands in the pathogenic filamentous fungus Aspergillus fumigatus.</title>
        <authorList>
            <person name="Fedorova N.D."/>
            <person name="Khaldi N."/>
            <person name="Joardar V.S."/>
            <person name="Maiti R."/>
            <person name="Amedeo P."/>
            <person name="Anderson M.J."/>
            <person name="Crabtree J."/>
            <person name="Silva J.C."/>
            <person name="Badger J.H."/>
            <person name="Albarraq A."/>
            <person name="Angiuoli S."/>
            <person name="Bussey H."/>
            <person name="Bowyer P."/>
            <person name="Cotty P.J."/>
            <person name="Dyer P.S."/>
            <person name="Egan A."/>
            <person name="Galens K."/>
            <person name="Fraser-Liggett C.M."/>
            <person name="Haas B.J."/>
            <person name="Inman J.M."/>
            <person name="Kent R."/>
            <person name="Lemieux S."/>
            <person name="Malavazi I."/>
            <person name="Orvis J."/>
            <person name="Roemer T."/>
            <person name="Ronning C.M."/>
            <person name="Sundaram J.P."/>
            <person name="Sutton G."/>
            <person name="Turner G."/>
            <person name="Venter J.C."/>
            <person name="White O.R."/>
            <person name="Whitty B.R."/>
            <person name="Youngman P."/>
            <person name="Wolfe K.H."/>
            <person name="Goldman G.H."/>
            <person name="Wortman J.R."/>
            <person name="Jiang B."/>
            <person name="Denning D.W."/>
            <person name="Nierman W.C."/>
        </authorList>
    </citation>
    <scope>NUCLEOTIDE SEQUENCE [LARGE SCALE GENOMIC DNA]</scope>
    <source>
        <strain evidence="3">ATCC 1007 / CBS 513.65 / DSM 816 / NCTC 3887 / NRRL 1</strain>
    </source>
</reference>
<dbReference type="EMBL" id="DS027049">
    <property type="protein sequence ID" value="EAW13266.1"/>
    <property type="molecule type" value="Genomic_DNA"/>
</dbReference>
<dbReference type="KEGG" id="act:ACLA_017130"/>
<dbReference type="eggNOG" id="ENOG502S8FX">
    <property type="taxonomic scope" value="Eukaryota"/>
</dbReference>
<gene>
    <name evidence="2" type="ORF">ACLA_017130</name>
</gene>
<proteinExistence type="predicted"/>
<dbReference type="HOGENOM" id="CLU_031555_3_1_1"/>